<dbReference type="SUPFAM" id="SSF49384">
    <property type="entry name" value="Carbohydrate-binding domain"/>
    <property type="match status" value="1"/>
</dbReference>
<dbReference type="GO" id="GO:0030246">
    <property type="term" value="F:carbohydrate binding"/>
    <property type="evidence" value="ECO:0007669"/>
    <property type="project" value="InterPro"/>
</dbReference>
<dbReference type="InterPro" id="IPR051465">
    <property type="entry name" value="Cell_Envelope_Struct_Comp"/>
</dbReference>
<dbReference type="Pfam" id="PF00395">
    <property type="entry name" value="SLH"/>
    <property type="match status" value="3"/>
</dbReference>
<evidence type="ECO:0000313" key="1">
    <source>
        <dbReference type="EMBL" id="BBH19754.1"/>
    </source>
</evidence>
<dbReference type="InterPro" id="IPR008965">
    <property type="entry name" value="CBM2/CBM3_carb-bd_dom_sf"/>
</dbReference>
<reference evidence="1 2" key="1">
    <citation type="submission" date="2018-11" db="EMBL/GenBank/DDBJ databases">
        <title>Complete genome sequence of Paenibacillus baekrokdamisoli strain KCTC 33723.</title>
        <authorList>
            <person name="Kang S.W."/>
            <person name="Lee K.C."/>
            <person name="Kim K.K."/>
            <person name="Kim J.S."/>
            <person name="Kim D.S."/>
            <person name="Ko S.H."/>
            <person name="Yang S.H."/>
            <person name="Lee J.S."/>
        </authorList>
    </citation>
    <scope>NUCLEOTIDE SEQUENCE [LARGE SCALE GENOMIC DNA]</scope>
    <source>
        <strain evidence="1 2">KCTC 33723</strain>
    </source>
</reference>
<dbReference type="Proteomes" id="UP000275368">
    <property type="component" value="Chromosome"/>
</dbReference>
<dbReference type="KEGG" id="pbk:Back11_10990"/>
<dbReference type="Gene3D" id="2.60.40.680">
    <property type="match status" value="1"/>
</dbReference>
<dbReference type="PANTHER" id="PTHR43308">
    <property type="entry name" value="OUTER MEMBRANE PROTEIN ALPHA-RELATED"/>
    <property type="match status" value="1"/>
</dbReference>
<dbReference type="RefSeq" id="WP_125654329.1">
    <property type="nucleotide sequence ID" value="NZ_AP019308.1"/>
</dbReference>
<dbReference type="OrthoDB" id="504962at2"/>
<dbReference type="EMBL" id="AP019308">
    <property type="protein sequence ID" value="BBH19754.1"/>
    <property type="molecule type" value="Genomic_DNA"/>
</dbReference>
<dbReference type="PROSITE" id="PS51272">
    <property type="entry name" value="SLH"/>
    <property type="match status" value="3"/>
</dbReference>
<sequence>MKRNVFTLLIITLLGLHQSFPVSANAVNAPSFLITAKSLADDKVTVNIIVKNMEDLFGYEARFTFDPDRLELVEAKSILDGFSISPKIRGNEIVIAHTKIGNVKGESGDFIISTLTFKSRKVGTSTVTLKSFKEVDHNLDYQTYSLDESVTVGFTNNGTPNNDSGLGNVGSNMDSVNVNEESLKNDKDGKVVVEIAEGKKNVLLPVRAAGIVGNNKLELRFMNFSIFIPVEVLNDLQDLVSSDELEDAQISFKFNKSPEDEKNRLLTSASNKAKSTVTAVGDMIEFSLSIVTKEGKELKLTKFNKPITVKLKVNYHADLELLGIYFIADNGELVYVGGVIADGYMSAEVSHFSRYAVLESDKSFADVAENHWAARAIKVLAAKQIVYGVSDTSFQPNANVTRAEFVAFVVRGLGLKATGLSSFADVNDKAWYAPIVTAANEAGIIKGRSASIFAPNETITREEMTAIIVHAYEYKTGVKTAAEQQNAFADAKEISAWAKDDVNAAFKLGFVSGRGDGRFAPKAWSTRAEATQIIVNLLKKL</sequence>
<proteinExistence type="predicted"/>
<name>A0A3G9J904_9BACL</name>
<gene>
    <name evidence="1" type="ORF">Back11_10990</name>
</gene>
<organism evidence="1 2">
    <name type="scientific">Paenibacillus baekrokdamisoli</name>
    <dbReference type="NCBI Taxonomy" id="1712516"/>
    <lineage>
        <taxon>Bacteria</taxon>
        <taxon>Bacillati</taxon>
        <taxon>Bacillota</taxon>
        <taxon>Bacilli</taxon>
        <taxon>Bacillales</taxon>
        <taxon>Paenibacillaceae</taxon>
        <taxon>Paenibacillus</taxon>
    </lineage>
</organism>
<evidence type="ECO:0000313" key="2">
    <source>
        <dbReference type="Proteomes" id="UP000275368"/>
    </source>
</evidence>
<dbReference type="PANTHER" id="PTHR43308:SF5">
    <property type="entry name" value="S-LAYER PROTEIN _ PEPTIDOGLYCAN ENDO-BETA-N-ACETYLGLUCOSAMINIDASE"/>
    <property type="match status" value="1"/>
</dbReference>
<accession>A0A3G9J904</accession>
<dbReference type="AlphaFoldDB" id="A0A3G9J904"/>
<protein>
    <submittedName>
        <fullName evidence="1">Uncharacterized protein</fullName>
    </submittedName>
</protein>
<keyword evidence="2" id="KW-1185">Reference proteome</keyword>
<dbReference type="InterPro" id="IPR001119">
    <property type="entry name" value="SLH_dom"/>
</dbReference>
<dbReference type="CDD" id="cd08547">
    <property type="entry name" value="Type_II_cohesin"/>
    <property type="match status" value="1"/>
</dbReference>